<gene>
    <name evidence="3" type="primary">CUNH20orf173</name>
</gene>
<accession>A0A6P6BSC8</accession>
<dbReference type="AlphaFoldDB" id="A0A6P6BSC8"/>
<evidence type="ECO:0000256" key="1">
    <source>
        <dbReference type="SAM" id="SignalP"/>
    </source>
</evidence>
<feature type="signal peptide" evidence="1">
    <location>
        <begin position="1"/>
        <end position="27"/>
    </location>
</feature>
<sequence length="167" mass="19557">MKCLWQIFVLWVLWVFILWLMAPCVDQKPELEPHEKLTYLVPRCCSCLWFKFRKCGCPSGTLNYSLCNHTVREQNWFDAYYEKTMGFLMGATESMPRNAELSWMNQAPVHSFEMVGNQTTGHFICHRDAGAWGSWRQLLLLLLKLSGLSWTSDTLSEEAMVWEPRHS</sequence>
<dbReference type="CTD" id="112471029"/>
<feature type="chain" id="PRO_5027818815" evidence="1">
    <location>
        <begin position="28"/>
        <end position="167"/>
    </location>
</feature>
<reference evidence="3" key="1">
    <citation type="submission" date="2025-08" db="UniProtKB">
        <authorList>
            <consortium name="RefSeq"/>
        </authorList>
    </citation>
    <scope>IDENTIFICATION</scope>
    <source>
        <tissue evidence="3">Kidney</tissue>
    </source>
</reference>
<name>A0A6P6BSC8_PTEVA</name>
<dbReference type="KEGG" id="pvp:105304341"/>
<dbReference type="GeneID" id="105304341"/>
<dbReference type="GO" id="GO:0097503">
    <property type="term" value="P:sialylation"/>
    <property type="evidence" value="ECO:0007669"/>
    <property type="project" value="TreeGrafter"/>
</dbReference>
<evidence type="ECO:0000313" key="2">
    <source>
        <dbReference type="Proteomes" id="UP000515202"/>
    </source>
</evidence>
<dbReference type="RefSeq" id="XP_023377989.1">
    <property type="nucleotide sequence ID" value="XM_023522221.1"/>
</dbReference>
<keyword evidence="1" id="KW-0732">Signal</keyword>
<dbReference type="Proteomes" id="UP000515202">
    <property type="component" value="Unplaced"/>
</dbReference>
<keyword evidence="2" id="KW-1185">Reference proteome</keyword>
<dbReference type="PANTHER" id="PTHR46032:SF7">
    <property type="entry name" value="RIKEN CDNA 6430550D23 GENE"/>
    <property type="match status" value="1"/>
</dbReference>
<dbReference type="GO" id="GO:0003836">
    <property type="term" value="F:beta-galactoside (CMP) alpha-2,3-sialyltransferase activity"/>
    <property type="evidence" value="ECO:0007669"/>
    <property type="project" value="TreeGrafter"/>
</dbReference>
<dbReference type="GO" id="GO:0016020">
    <property type="term" value="C:membrane"/>
    <property type="evidence" value="ECO:0007669"/>
    <property type="project" value="TreeGrafter"/>
</dbReference>
<proteinExistence type="predicted"/>
<dbReference type="PANTHER" id="PTHR46032">
    <property type="entry name" value="ALPHA-2,3-SIALYLTRANSFERASE ST3GAL I ISOFORM X1"/>
    <property type="match status" value="1"/>
</dbReference>
<evidence type="ECO:0000313" key="3">
    <source>
        <dbReference type="RefSeq" id="XP_023377989.1"/>
    </source>
</evidence>
<dbReference type="InterPro" id="IPR051757">
    <property type="entry name" value="Beta-gal_alpha2-3_sialyltrans"/>
</dbReference>
<dbReference type="OrthoDB" id="9748577at2759"/>
<protein>
    <submittedName>
        <fullName evidence="3">Uncharacterized protein C20orf173 homolog</fullName>
    </submittedName>
</protein>
<organism evidence="2 3">
    <name type="scientific">Pteropus vampyrus</name>
    <name type="common">Large flying fox</name>
    <dbReference type="NCBI Taxonomy" id="132908"/>
    <lineage>
        <taxon>Eukaryota</taxon>
        <taxon>Metazoa</taxon>
        <taxon>Chordata</taxon>
        <taxon>Craniata</taxon>
        <taxon>Vertebrata</taxon>
        <taxon>Euteleostomi</taxon>
        <taxon>Mammalia</taxon>
        <taxon>Eutheria</taxon>
        <taxon>Laurasiatheria</taxon>
        <taxon>Chiroptera</taxon>
        <taxon>Yinpterochiroptera</taxon>
        <taxon>Pteropodoidea</taxon>
        <taxon>Pteropodidae</taxon>
        <taxon>Pteropodinae</taxon>
        <taxon>Pteropus</taxon>
    </lineage>
</organism>